<accession>A0A964FM42</accession>
<sequence length="81" mass="9200">MPSLVLWVLVRSNGERLSVILAGHPKLKNDLRRPALEEIGGRTQAFSIEGIRGIESKYIEWLLTQAKYLCKINCIFCSKIN</sequence>
<evidence type="ECO:0000313" key="2">
    <source>
        <dbReference type="Proteomes" id="UP000729733"/>
    </source>
</evidence>
<gene>
    <name evidence="1" type="ORF">I4641_22470</name>
</gene>
<dbReference type="EMBL" id="JADWDC010000105">
    <property type="protein sequence ID" value="MCC0179713.1"/>
    <property type="molecule type" value="Genomic_DNA"/>
</dbReference>
<name>A0A964FM42_9CYAN</name>
<organism evidence="1 2">
    <name type="scientific">Waterburya agarophytonicola KI4</name>
    <dbReference type="NCBI Taxonomy" id="2874699"/>
    <lineage>
        <taxon>Bacteria</taxon>
        <taxon>Bacillati</taxon>
        <taxon>Cyanobacteriota</taxon>
        <taxon>Cyanophyceae</taxon>
        <taxon>Pleurocapsales</taxon>
        <taxon>Hyellaceae</taxon>
        <taxon>Waterburya</taxon>
        <taxon>Waterburya agarophytonicola</taxon>
    </lineage>
</organism>
<dbReference type="AlphaFoldDB" id="A0A964FM42"/>
<reference evidence="1" key="1">
    <citation type="journal article" date="2021" name="Antonie Van Leeuwenhoek">
        <title>Draft genome and description of Waterburya agarophytonicola gen. nov. sp. nov. (Pleurocapsales, Cyanobacteria): a seaweed symbiont.</title>
        <authorList>
            <person name="Bonthond G."/>
            <person name="Shalygin S."/>
            <person name="Bayer T."/>
            <person name="Weinberger F."/>
        </authorList>
    </citation>
    <scope>NUCLEOTIDE SEQUENCE</scope>
    <source>
        <strain evidence="1">KI4</strain>
    </source>
</reference>
<evidence type="ECO:0000313" key="1">
    <source>
        <dbReference type="EMBL" id="MCC0179713.1"/>
    </source>
</evidence>
<dbReference type="Proteomes" id="UP000729733">
    <property type="component" value="Unassembled WGS sequence"/>
</dbReference>
<proteinExistence type="predicted"/>
<protein>
    <submittedName>
        <fullName evidence="1">Uncharacterized protein</fullName>
    </submittedName>
</protein>
<comment type="caution">
    <text evidence="1">The sequence shown here is derived from an EMBL/GenBank/DDBJ whole genome shotgun (WGS) entry which is preliminary data.</text>
</comment>
<keyword evidence="2" id="KW-1185">Reference proteome</keyword>